<reference evidence="1" key="2">
    <citation type="journal article" date="2015" name="Microb. Drug Resist.">
        <title>Complete Sequence of Four Multidrug-Resistant MOBQ1 Plasmids Harboring blaGES-5 Isolated from Escherichia coli and Serratia marcescens Persisting in a Hospital in Canada.</title>
        <authorList>
            <consortium name="Canadian Nosocomial Infection Surveillance Program"/>
            <person name="Boyd D."/>
            <person name="Taylor G."/>
            <person name="Fuller J."/>
            <person name="Bryce E."/>
            <person name="Embree J."/>
            <person name="Gravel D."/>
            <person name="Katz K."/>
            <person name="Kibsey P."/>
            <person name="Kuhn M."/>
            <person name="Langley J."/>
            <person name="Mataseje L."/>
            <person name="Mitchell R."/>
            <person name="Roscoe D."/>
            <person name="Simor A."/>
            <person name="Thomas E."/>
            <person name="Turgeon N."/>
            <person name="Mulvey M."/>
        </authorList>
    </citation>
    <scope>NUCLEOTIDE SEQUENCE</scope>
    <source>
        <strain evidence="1">A4Y201</strain>
        <plasmid evidence="1">pG5A4Y201</plasmid>
    </source>
</reference>
<evidence type="ECO:0000313" key="1">
    <source>
        <dbReference type="EMBL" id="AIU96783.1"/>
    </source>
</evidence>
<name>A0A0A0R6M4_SERMA</name>
<gene>
    <name evidence="1" type="ORF">pG5A4Y201_08</name>
</gene>
<accession>A0A0A0R6M4</accession>
<dbReference type="RefSeq" id="WP_172685804.1">
    <property type="nucleotide sequence ID" value="NZ_KJ541069.1"/>
</dbReference>
<dbReference type="EMBL" id="KJ541069">
    <property type="protein sequence ID" value="AIU96783.1"/>
    <property type="molecule type" value="Genomic_DNA"/>
</dbReference>
<sequence length="50" mass="5612">MANAARRTKRLETSRKPKMTNDQLLAFLSAGISASKNRDYQADIVVEAHH</sequence>
<keyword evidence="1" id="KW-0614">Plasmid</keyword>
<reference evidence="1" key="1">
    <citation type="submission" date="2014-03" db="EMBL/GenBank/DDBJ databases">
        <authorList>
            <person name="Saikia M."/>
            <person name="Chaudhari Y."/>
            <person name="Khan M."/>
            <person name="Devi D."/>
        </authorList>
    </citation>
    <scope>NUCLEOTIDE SEQUENCE</scope>
    <source>
        <strain evidence="1">A4Y201</strain>
        <plasmid evidence="1">pG5A4Y201</plasmid>
    </source>
</reference>
<proteinExistence type="predicted"/>
<organism evidence="1">
    <name type="scientific">Serratia marcescens</name>
    <dbReference type="NCBI Taxonomy" id="615"/>
    <lineage>
        <taxon>Bacteria</taxon>
        <taxon>Pseudomonadati</taxon>
        <taxon>Pseudomonadota</taxon>
        <taxon>Gammaproteobacteria</taxon>
        <taxon>Enterobacterales</taxon>
        <taxon>Yersiniaceae</taxon>
        <taxon>Serratia</taxon>
    </lineage>
</organism>
<geneLocation type="plasmid" evidence="1">
    <name>pG5A4Y201</name>
</geneLocation>
<protein>
    <submittedName>
        <fullName evidence="1">Uncharacterized protein</fullName>
    </submittedName>
</protein>
<dbReference type="AlphaFoldDB" id="A0A0A0R6M4"/>